<dbReference type="PROSITE" id="PS50522">
    <property type="entry name" value="RDRP_PHAGE"/>
    <property type="match status" value="1"/>
</dbReference>
<organism evidence="11 12">
    <name type="scientific">ssRNA phage SRR7976299_18</name>
    <dbReference type="NCBI Taxonomy" id="2786640"/>
    <lineage>
        <taxon>Viruses</taxon>
        <taxon>Riboviria</taxon>
        <taxon>Orthornavirae</taxon>
        <taxon>Lenarviricota</taxon>
        <taxon>Leviviricetes</taxon>
        <taxon>Timlovirales</taxon>
        <taxon>Steitzviridae</taxon>
        <taxon>Hodnevirus</taxon>
        <taxon>Hodnevirus neolimenecus</taxon>
        <taxon>Mahjnavirus limenecus</taxon>
    </lineage>
</organism>
<evidence type="ECO:0000313" key="12">
    <source>
        <dbReference type="Proteomes" id="UP000677403"/>
    </source>
</evidence>
<evidence type="ECO:0000256" key="9">
    <source>
        <dbReference type="PIRSR" id="PIRSR605093-1"/>
    </source>
</evidence>
<keyword evidence="9" id="KW-0460">Magnesium</keyword>
<dbReference type="InterPro" id="IPR007096">
    <property type="entry name" value="RNA-dir_Rpol_cat_phage"/>
</dbReference>
<evidence type="ECO:0000256" key="1">
    <source>
        <dbReference type="ARBA" id="ARBA00012494"/>
    </source>
</evidence>
<reference evidence="11" key="1">
    <citation type="submission" date="2020-09" db="EMBL/GenBank/DDBJ databases">
        <title>Leviviricetes taxonomy.</title>
        <authorList>
            <person name="Stockdale S.R."/>
            <person name="Callanan J."/>
            <person name="Adriaenssens E.M."/>
            <person name="Kuhn J.H."/>
            <person name="Rumnieks J."/>
            <person name="Shkoporov A."/>
            <person name="Draper L.A."/>
            <person name="Ross P."/>
            <person name="Hill C."/>
        </authorList>
    </citation>
    <scope>NUCLEOTIDE SEQUENCE</scope>
</reference>
<evidence type="ECO:0000256" key="8">
    <source>
        <dbReference type="ARBA" id="ARBA00048744"/>
    </source>
</evidence>
<gene>
    <name evidence="11" type="primary">SRR7976299_18_4</name>
</gene>
<keyword evidence="6" id="KW-0693">Viral RNA replication</keyword>
<accession>A0A8S5L0W3</accession>
<dbReference type="EC" id="2.7.7.48" evidence="1"/>
<evidence type="ECO:0000256" key="6">
    <source>
        <dbReference type="ARBA" id="ARBA00022953"/>
    </source>
</evidence>
<dbReference type="Proteomes" id="UP000677403">
    <property type="component" value="Segment"/>
</dbReference>
<keyword evidence="4" id="KW-0548">Nucleotidyltransferase</keyword>
<dbReference type="InterPro" id="IPR005093">
    <property type="entry name" value="RNArep_beta"/>
</dbReference>
<feature type="non-terminal residue" evidence="11">
    <location>
        <position position="582"/>
    </location>
</feature>
<sequence length="582" mass="65478">MKRLTSLWQVQAEELGRWCSVDPSRDCTTLEDRVEHEGFSFLTITLPSFSSDFEKALDQQRVTPDLFAGFRRQKGSCLPAFLQGFTGLVFDSGTGIIKSSPDATAVFAVRQLCQLFKKVELECTEQRNAAAVQDYLACEDTLKEADRDPKFLDPNFRRFFATLYGPVLDRLERNVSSFDLQPKHGPGKTADRLEGNQKYCQTHWPERLESVFPFGEYVLPSWRYYAEYQPEYVSPKDELPVKVTLVPKTQKAPRIIAVEPTAMQYAQQAVMTSLVPLLERDEIVGPMLGFTDAEPNQRMAKQGSIARNLATLDLKEASDRVLNSLVLFLFEWWPNVSEALQASRSRTALLPDGTKIRLSKFASMGSALCFPVESMVFLAVTLYGIAGHVRNRPRNALKAFHGSVRVFGDDIIAPNHLAARVIETLESFHFKVNTTKSFAHGHFRESCGADWFQGKPVKPIRLKRLLPGSRADVEELIGAVAFMNSCYARGLWDTAAWMLMVLADCIGPLPKVDPSSQALGRHFGIPSGKLRWNPNLHRTEVKALVPKSKSPECEISEVWALRKTLAHDWSDPAYKEHLLYSG</sequence>
<evidence type="ECO:0000256" key="5">
    <source>
        <dbReference type="ARBA" id="ARBA00022741"/>
    </source>
</evidence>
<dbReference type="InterPro" id="IPR043502">
    <property type="entry name" value="DNA/RNA_pol_sf"/>
</dbReference>
<keyword evidence="9" id="KW-0479">Metal-binding</keyword>
<evidence type="ECO:0000259" key="10">
    <source>
        <dbReference type="PROSITE" id="PS50522"/>
    </source>
</evidence>
<dbReference type="GO" id="GO:0046872">
    <property type="term" value="F:metal ion binding"/>
    <property type="evidence" value="ECO:0007669"/>
    <property type="project" value="UniProtKB-KW"/>
</dbReference>
<evidence type="ECO:0000313" key="11">
    <source>
        <dbReference type="EMBL" id="DAD51079.1"/>
    </source>
</evidence>
<protein>
    <recommendedName>
        <fullName evidence="1">RNA-directed RNA polymerase</fullName>
        <ecNumber evidence="1">2.7.7.48</ecNumber>
    </recommendedName>
    <alternativeName>
        <fullName evidence="7">RNA replicase beta chain</fullName>
    </alternativeName>
</protein>
<keyword evidence="3" id="KW-0808">Transferase</keyword>
<dbReference type="RefSeq" id="YP_010770917.1">
    <property type="nucleotide sequence ID" value="NC_074430.1"/>
</dbReference>
<evidence type="ECO:0000256" key="2">
    <source>
        <dbReference type="ARBA" id="ARBA00022484"/>
    </source>
</evidence>
<dbReference type="GeneID" id="80400489"/>
<dbReference type="GO" id="GO:0039694">
    <property type="term" value="P:viral RNA genome replication"/>
    <property type="evidence" value="ECO:0007669"/>
    <property type="project" value="InterPro"/>
</dbReference>
<feature type="binding site" evidence="9">
    <location>
        <position position="410"/>
    </location>
    <ligand>
        <name>Mg(2+)</name>
        <dbReference type="ChEBI" id="CHEBI:18420"/>
        <label>2</label>
    </ligand>
</feature>
<evidence type="ECO:0000256" key="4">
    <source>
        <dbReference type="ARBA" id="ARBA00022695"/>
    </source>
</evidence>
<comment type="cofactor">
    <cofactor evidence="9">
        <name>Mg(2+)</name>
        <dbReference type="ChEBI" id="CHEBI:18420"/>
    </cofactor>
    <text evidence="9">Binds 2 Mg(2+) per subunit.</text>
</comment>
<dbReference type="EMBL" id="BK013712">
    <property type="protein sequence ID" value="DAD51079.1"/>
    <property type="molecule type" value="Genomic_RNA"/>
</dbReference>
<dbReference type="SUPFAM" id="SSF56672">
    <property type="entry name" value="DNA/RNA polymerases"/>
    <property type="match status" value="1"/>
</dbReference>
<comment type="catalytic activity">
    <reaction evidence="8">
        <text>RNA(n) + a ribonucleoside 5'-triphosphate = RNA(n+1) + diphosphate</text>
        <dbReference type="Rhea" id="RHEA:21248"/>
        <dbReference type="Rhea" id="RHEA-COMP:14527"/>
        <dbReference type="Rhea" id="RHEA-COMP:17342"/>
        <dbReference type="ChEBI" id="CHEBI:33019"/>
        <dbReference type="ChEBI" id="CHEBI:61557"/>
        <dbReference type="ChEBI" id="CHEBI:140395"/>
        <dbReference type="EC" id="2.7.7.48"/>
    </reaction>
</comment>
<keyword evidence="12" id="KW-1185">Reference proteome</keyword>
<name>A0A8S5L0W3_9VIRU</name>
<feature type="binding site" evidence="9">
    <location>
        <position position="409"/>
    </location>
    <ligand>
        <name>Mg(2+)</name>
        <dbReference type="ChEBI" id="CHEBI:18420"/>
        <label>2</label>
    </ligand>
</feature>
<feature type="domain" description="RdRp catalytic" evidence="10">
    <location>
        <begin position="298"/>
        <end position="441"/>
    </location>
</feature>
<evidence type="ECO:0000256" key="7">
    <source>
        <dbReference type="ARBA" id="ARBA00030248"/>
    </source>
</evidence>
<dbReference type="KEGG" id="vg:80400489"/>
<proteinExistence type="predicted"/>
<dbReference type="Pfam" id="PF03431">
    <property type="entry name" value="RNA_replicase_B"/>
    <property type="match status" value="1"/>
</dbReference>
<feature type="binding site" evidence="9">
    <location>
        <position position="313"/>
    </location>
    <ligand>
        <name>Mg(2+)</name>
        <dbReference type="ChEBI" id="CHEBI:18420"/>
        <label>2</label>
    </ligand>
</feature>
<keyword evidence="2 11" id="KW-0696">RNA-directed RNA polymerase</keyword>
<evidence type="ECO:0000256" key="3">
    <source>
        <dbReference type="ARBA" id="ARBA00022679"/>
    </source>
</evidence>
<dbReference type="GO" id="GO:0003968">
    <property type="term" value="F:RNA-directed RNA polymerase activity"/>
    <property type="evidence" value="ECO:0007669"/>
    <property type="project" value="UniProtKB-KW"/>
</dbReference>
<keyword evidence="5" id="KW-0547">Nucleotide-binding</keyword>
<dbReference type="GO" id="GO:0000166">
    <property type="term" value="F:nucleotide binding"/>
    <property type="evidence" value="ECO:0007669"/>
    <property type="project" value="UniProtKB-KW"/>
</dbReference>